<keyword evidence="1" id="KW-0443">Lipid metabolism</keyword>
<name>A0A9X3TV82_9PROT</name>
<accession>A0A9X3TV82</accession>
<evidence type="ECO:0000313" key="5">
    <source>
        <dbReference type="Proteomes" id="UP001141619"/>
    </source>
</evidence>
<dbReference type="Proteomes" id="UP001141619">
    <property type="component" value="Unassembled WGS sequence"/>
</dbReference>
<feature type="domain" description="DUF3376" evidence="3">
    <location>
        <begin position="702"/>
        <end position="784"/>
    </location>
</feature>
<dbReference type="AlphaFoldDB" id="A0A9X3TV82"/>
<evidence type="ECO:0000259" key="2">
    <source>
        <dbReference type="Pfam" id="PF01734"/>
    </source>
</evidence>
<dbReference type="GO" id="GO:0006629">
    <property type="term" value="P:lipid metabolic process"/>
    <property type="evidence" value="ECO:0007669"/>
    <property type="project" value="UniProtKB-KW"/>
</dbReference>
<reference evidence="4" key="2">
    <citation type="journal article" date="2023" name="Syst. Appl. Microbiol.">
        <title>Govania unica gen. nov., sp. nov., a rare biosphere bacterium that represents a novel family in the class Alphaproteobacteria.</title>
        <authorList>
            <person name="Vandamme P."/>
            <person name="Peeters C."/>
            <person name="Hettiarachchi A."/>
            <person name="Cnockaert M."/>
            <person name="Carlier A."/>
        </authorList>
    </citation>
    <scope>NUCLEOTIDE SEQUENCE</scope>
    <source>
        <strain evidence="4">LMG 31809</strain>
    </source>
</reference>
<evidence type="ECO:0000259" key="3">
    <source>
        <dbReference type="Pfam" id="PF11856"/>
    </source>
</evidence>
<evidence type="ECO:0000313" key="4">
    <source>
        <dbReference type="EMBL" id="MDA5192400.1"/>
    </source>
</evidence>
<dbReference type="NCBIfam" id="TIGR03607">
    <property type="entry name" value="patatin-like protein"/>
    <property type="match status" value="1"/>
</dbReference>
<dbReference type="EMBL" id="JANWOI010000001">
    <property type="protein sequence ID" value="MDA5192400.1"/>
    <property type="molecule type" value="Genomic_DNA"/>
</dbReference>
<dbReference type="InterPro" id="IPR019894">
    <property type="entry name" value="Patatin-related_protein"/>
</dbReference>
<dbReference type="Pfam" id="PF11856">
    <property type="entry name" value="DUF3376"/>
    <property type="match status" value="1"/>
</dbReference>
<evidence type="ECO:0000256" key="1">
    <source>
        <dbReference type="ARBA" id="ARBA00023098"/>
    </source>
</evidence>
<dbReference type="SUPFAM" id="SSF52151">
    <property type="entry name" value="FabD/lysophospholipase-like"/>
    <property type="match status" value="1"/>
</dbReference>
<dbReference type="Gene3D" id="3.40.1090.10">
    <property type="entry name" value="Cytosolic phospholipase A2 catalytic domain"/>
    <property type="match status" value="1"/>
</dbReference>
<comment type="caution">
    <text evidence="4">The sequence shown here is derived from an EMBL/GenBank/DDBJ whole genome shotgun (WGS) entry which is preliminary data.</text>
</comment>
<protein>
    <submittedName>
        <fullName evidence="4">Patatin-like protein</fullName>
    </submittedName>
</protein>
<sequence>MREKELRLALVCFGGVSLAVYMHGVTKEVLKLARASAALHKIRDRDARHGISYGDLGLNGDDDIDTENVYYDLLRDMSDVFDLRVVVDCVAGASAGGINGIFLSRALAHDLAYDPLRDLWLREADVSRLAPPPEETNIWSKIIVDPLVKFVSRRVFGARGYSTGVSDKIPPLVRLRHMKPLFDGVHLVRLLYDALIDMGTPKGPEYSLMPAGHRLETFVTVTDFHGFLRYLPLHDPPVIAEREHRCTFEFSFTHWRNGDWQSDFQNDDVPSLAFAARATACFPGAYAPAQIGEVDEMLGERGLSWRSKDRFFVSNFANYLRAGVDPHKAAFIDGSILNNKPFAAAVKSIHGRPAFREVDRRIVYVDPHPDELIATSPSDEGVPNLWRTLKAAMMDIPRNEPVHDDLAEIQSLNERIRTVKSVITAIKPRVSRHVAEIVDPYIQSAKSTVTAATVSEWRVAANARAARDAGYSYEGYTRLKLQTSVRYLAGIVSDICGFAWDGPAHQRATEILHHWVMRDPIDGERMALPDFAFQDPATLPNWIRFLTTFDLDYQRRRIRYMVSELNQLYARDNLVRNGNGATSHDQQDRVSIDEIDSLKVRLYDVLTAMRRCETGVFVSADLRSAFHVAFRALDDENPTASFDAAVYSTARHDEIDAALLGLGTEMGLNQLKTDSDAILADIHGNGWPAPLVRELLVSYLGFGFWDVISFSVSGSTELGEFNEIMIDRISPNDAKVLIEGDARTLLKGVAMRHFGAFFSRKDRENDYLMGRLNAAERLIDIIMDNGRGDIGGLPEDRAARSLAAKKRAFAAILNVESNYLRASAGLVERLKAKLAEL</sequence>
<dbReference type="InterPro" id="IPR024282">
    <property type="entry name" value="DUF3376"/>
</dbReference>
<dbReference type="InterPro" id="IPR002641">
    <property type="entry name" value="PNPLA_dom"/>
</dbReference>
<reference evidence="4" key="1">
    <citation type="submission" date="2022-08" db="EMBL/GenBank/DDBJ databases">
        <authorList>
            <person name="Vandamme P."/>
            <person name="Hettiarachchi A."/>
            <person name="Peeters C."/>
            <person name="Cnockaert M."/>
            <person name="Carlier A."/>
        </authorList>
    </citation>
    <scope>NUCLEOTIDE SEQUENCE</scope>
    <source>
        <strain evidence="4">LMG 31809</strain>
    </source>
</reference>
<dbReference type="InterPro" id="IPR016035">
    <property type="entry name" value="Acyl_Trfase/lysoPLipase"/>
</dbReference>
<dbReference type="Pfam" id="PF01734">
    <property type="entry name" value="Patatin"/>
    <property type="match status" value="1"/>
</dbReference>
<feature type="domain" description="PNPLA" evidence="2">
    <location>
        <begin position="83"/>
        <end position="345"/>
    </location>
</feature>
<dbReference type="RefSeq" id="WP_274942108.1">
    <property type="nucleotide sequence ID" value="NZ_JANWOI010000001.1"/>
</dbReference>
<gene>
    <name evidence="4" type="ORF">NYP16_00305</name>
</gene>
<proteinExistence type="predicted"/>
<organism evidence="4 5">
    <name type="scientific">Govanella unica</name>
    <dbReference type="NCBI Taxonomy" id="2975056"/>
    <lineage>
        <taxon>Bacteria</taxon>
        <taxon>Pseudomonadati</taxon>
        <taxon>Pseudomonadota</taxon>
        <taxon>Alphaproteobacteria</taxon>
        <taxon>Emcibacterales</taxon>
        <taxon>Govanellaceae</taxon>
        <taxon>Govanella</taxon>
    </lineage>
</organism>
<keyword evidence="5" id="KW-1185">Reference proteome</keyword>